<reference evidence="2" key="1">
    <citation type="submission" date="2020-08" db="EMBL/GenBank/DDBJ databases">
        <title>Genome sequencing and assembly of the red palm weevil Rhynchophorus ferrugineus.</title>
        <authorList>
            <person name="Dias G.B."/>
            <person name="Bergman C.M."/>
            <person name="Manee M."/>
        </authorList>
    </citation>
    <scope>NUCLEOTIDE SEQUENCE</scope>
    <source>
        <strain evidence="2">AA-2017</strain>
        <tissue evidence="2">Whole larva</tissue>
    </source>
</reference>
<evidence type="ECO:0000313" key="2">
    <source>
        <dbReference type="EMBL" id="KAF7281780.1"/>
    </source>
</evidence>
<dbReference type="AlphaFoldDB" id="A0A834IJ14"/>
<evidence type="ECO:0000313" key="3">
    <source>
        <dbReference type="Proteomes" id="UP000625711"/>
    </source>
</evidence>
<organism evidence="2 3">
    <name type="scientific">Rhynchophorus ferrugineus</name>
    <name type="common">Red palm weevil</name>
    <name type="synonym">Curculio ferrugineus</name>
    <dbReference type="NCBI Taxonomy" id="354439"/>
    <lineage>
        <taxon>Eukaryota</taxon>
        <taxon>Metazoa</taxon>
        <taxon>Ecdysozoa</taxon>
        <taxon>Arthropoda</taxon>
        <taxon>Hexapoda</taxon>
        <taxon>Insecta</taxon>
        <taxon>Pterygota</taxon>
        <taxon>Neoptera</taxon>
        <taxon>Endopterygota</taxon>
        <taxon>Coleoptera</taxon>
        <taxon>Polyphaga</taxon>
        <taxon>Cucujiformia</taxon>
        <taxon>Curculionidae</taxon>
        <taxon>Dryophthorinae</taxon>
        <taxon>Rhynchophorus</taxon>
    </lineage>
</organism>
<protein>
    <submittedName>
        <fullName evidence="2">Uncharacterized protein</fullName>
    </submittedName>
</protein>
<keyword evidence="3" id="KW-1185">Reference proteome</keyword>
<accession>A0A834IJ14</accession>
<comment type="caution">
    <text evidence="2">The sequence shown here is derived from an EMBL/GenBank/DDBJ whole genome shotgun (WGS) entry which is preliminary data.</text>
</comment>
<dbReference type="EMBL" id="JAACXV010000223">
    <property type="protein sequence ID" value="KAF7281780.1"/>
    <property type="molecule type" value="Genomic_DNA"/>
</dbReference>
<sequence length="96" mass="9984">MGPFRKFDGSPSIAGPRALRPRAHSRHGEPGKTPGIAGPRESAPGAAAVIFPVREAVPPRPCISPPQSRGTDQQAGAVGVQGYFSAFPIARSSLRD</sequence>
<evidence type="ECO:0000256" key="1">
    <source>
        <dbReference type="SAM" id="MobiDB-lite"/>
    </source>
</evidence>
<dbReference type="Proteomes" id="UP000625711">
    <property type="component" value="Unassembled WGS sequence"/>
</dbReference>
<gene>
    <name evidence="2" type="ORF">GWI33_004263</name>
</gene>
<feature type="region of interest" description="Disordered" evidence="1">
    <location>
        <begin position="1"/>
        <end position="44"/>
    </location>
</feature>
<proteinExistence type="predicted"/>
<name>A0A834IJ14_RHYFE</name>